<dbReference type="REBASE" id="845259">
    <property type="entry name" value="VbaNT6NMcrBCP"/>
</dbReference>
<dbReference type="PANTHER" id="PTHR37291">
    <property type="entry name" value="5-METHYLCYTOSINE-SPECIFIC RESTRICTION ENZYME B"/>
    <property type="match status" value="1"/>
</dbReference>
<dbReference type="GO" id="GO:0005524">
    <property type="term" value="F:ATP binding"/>
    <property type="evidence" value="ECO:0007669"/>
    <property type="project" value="InterPro"/>
</dbReference>
<dbReference type="SUPFAM" id="SSF52540">
    <property type="entry name" value="P-loop containing nucleoside triphosphate hydrolases"/>
    <property type="match status" value="1"/>
</dbReference>
<dbReference type="InterPro" id="IPR011704">
    <property type="entry name" value="ATPase_dyneun-rel_AAA"/>
</dbReference>
<dbReference type="InterPro" id="IPR003593">
    <property type="entry name" value="AAA+_ATPase"/>
</dbReference>
<feature type="domain" description="AAA+ ATPase" evidence="1">
    <location>
        <begin position="720"/>
        <end position="881"/>
    </location>
</feature>
<dbReference type="Pfam" id="PF07728">
    <property type="entry name" value="AAA_5"/>
    <property type="match status" value="1"/>
</dbReference>
<dbReference type="CDD" id="cd00009">
    <property type="entry name" value="AAA"/>
    <property type="match status" value="1"/>
</dbReference>
<gene>
    <name evidence="2" type="ORF">NT6N_01040</name>
</gene>
<dbReference type="AlphaFoldDB" id="A0AAT9FGF7"/>
<accession>A0AAT9FGF7</accession>
<dbReference type="InterPro" id="IPR027417">
    <property type="entry name" value="P-loop_NTPase"/>
</dbReference>
<dbReference type="SMART" id="SM00382">
    <property type="entry name" value="AAA"/>
    <property type="match status" value="1"/>
</dbReference>
<dbReference type="GO" id="GO:0016887">
    <property type="term" value="F:ATP hydrolysis activity"/>
    <property type="evidence" value="ECO:0007669"/>
    <property type="project" value="InterPro"/>
</dbReference>
<dbReference type="PANTHER" id="PTHR37291:SF1">
    <property type="entry name" value="TYPE IV METHYL-DIRECTED RESTRICTION ENZYME ECOKMCRB SUBUNIT"/>
    <property type="match status" value="1"/>
</dbReference>
<proteinExistence type="predicted"/>
<dbReference type="KEGG" id="osu:NT6N_01040"/>
<dbReference type="EMBL" id="AP026866">
    <property type="protein sequence ID" value="BDS05064.1"/>
    <property type="molecule type" value="Genomic_DNA"/>
</dbReference>
<name>A0AAT9FGF7_9BACT</name>
<evidence type="ECO:0000313" key="2">
    <source>
        <dbReference type="EMBL" id="BDS05064.1"/>
    </source>
</evidence>
<reference evidence="2" key="1">
    <citation type="submission" date="2024-07" db="EMBL/GenBank/DDBJ databases">
        <title>Complete genome sequence of Verrucomicrobiaceae bacterium NT6N.</title>
        <authorList>
            <person name="Huang C."/>
            <person name="Takami H."/>
            <person name="Hamasaki K."/>
        </authorList>
    </citation>
    <scope>NUCLEOTIDE SEQUENCE</scope>
    <source>
        <strain evidence="2">NT6N</strain>
    </source>
</reference>
<evidence type="ECO:0000259" key="1">
    <source>
        <dbReference type="SMART" id="SM00382"/>
    </source>
</evidence>
<organism evidence="2">
    <name type="scientific">Oceaniferula spumae</name>
    <dbReference type="NCBI Taxonomy" id="2979115"/>
    <lineage>
        <taxon>Bacteria</taxon>
        <taxon>Pseudomonadati</taxon>
        <taxon>Verrucomicrobiota</taxon>
        <taxon>Verrucomicrobiia</taxon>
        <taxon>Verrucomicrobiales</taxon>
        <taxon>Verrucomicrobiaceae</taxon>
        <taxon>Oceaniferula</taxon>
    </lineage>
</organism>
<protein>
    <recommendedName>
        <fullName evidence="1">AAA+ ATPase domain-containing protein</fullName>
    </recommendedName>
</protein>
<dbReference type="Gene3D" id="3.40.50.300">
    <property type="entry name" value="P-loop containing nucleotide triphosphate hydrolases"/>
    <property type="match status" value="1"/>
</dbReference>
<sequence length="988" mass="112960">MPPFHPEHQPILDAARRWADRCLLHDTSVFTDNNLWTPENLEEFRLRFIENTLEDKRDFFTKLELQLADGSKELKMLTSEMIWAFYLFPQNIISAGKKELQIKRVWEWSGEPFPADKKACHDTGIGHPGTAFNTHRWREISFLWRFISSFKELDQQDRSSLLQSPWEFSAWLDNLDDALNRLLRNVLLHLLFPDYFERIAVTTQKQRIITAFTEKYGDLNSNETPNLSAAGRRDWQLHQIRQKEAQALGTDHLDYYETPELYKTWGLNSAGIRLSDIAECPERSVALSKPDLVKSYLTALEKHRDLLWSRFNLTATDFTSFVKPGDAFTNKETAYKHEILQKAEALFAETPINENLTPDQALNLLQGLKKVDVNIVNYRAWDSSFGKKGGDVATLLRAFHAFATDSSSVEDFFAMFDQLGLKPKWDTISFVLWLMNPEVFFPIKPSYIRDLAQELGIAIKQKSPTPERFREMMSMGVAFWTFLANSQPNDWIDVQSFLWICCFQTYAPPFDNIFPDGKADEILEEFAAIVEALESSPGYNNVNLVITVPRGKGKNLLRINFGEWVLFSYIANKDENEFQFAVPMKHSWDGIPQPNDSFAKDTSIGPFGLLRMRESDYDAISGDAWESYLATLPAVVEAFSSYKASPFSRHHSSQLYDLIMSEKRRPVILSQGLESEPPHVIDTDDEDEISTPDTYTRADALEELFMLGADLDNILAQLKRKKNIILQGAPGVGKTFIAKRLAWLLMGSKDRSRVKTVQFHQSFTYEDFVQGLRPKKEGGFEIKNGIFYQLCKQAQTDPDQNYFLIIDEINRGNLSKILGELMMLIECDKRGDEAATLLYSEGETFTVPPNLYLIGTMNTADRSLSLVDYALRRRFAFLSLKPGFETESFAAKLTVHGIDSDGIARIRSQMARLNEEISKDDLNLGEGFCIGHSFFTPTDDGPIDDFESWFTSILRYEIAPLLDEYWVDAPEKAASVSKSILPSNSVIR</sequence>
<dbReference type="InterPro" id="IPR052934">
    <property type="entry name" value="Methyl-DNA_Rec/Restrict_Enz"/>
</dbReference>